<accession>A0ABS9NLX0</accession>
<evidence type="ECO:0000313" key="2">
    <source>
        <dbReference type="EMBL" id="MCG6503066.1"/>
    </source>
</evidence>
<evidence type="ECO:0000313" key="3">
    <source>
        <dbReference type="Proteomes" id="UP001298424"/>
    </source>
</evidence>
<reference evidence="2 3" key="1">
    <citation type="submission" date="2022-02" db="EMBL/GenBank/DDBJ databases">
        <title>Genome sequence data of Kingella unionensis sp. nov. strain CICC 24913 (CCUG 75125).</title>
        <authorList>
            <person name="Xiao M."/>
        </authorList>
    </citation>
    <scope>NUCLEOTIDE SEQUENCE [LARGE SCALE GENOMIC DNA]</scope>
    <source>
        <strain evidence="2 3">CICC 24913</strain>
    </source>
</reference>
<comment type="caution">
    <text evidence="2">The sequence shown here is derived from an EMBL/GenBank/DDBJ whole genome shotgun (WGS) entry which is preliminary data.</text>
</comment>
<keyword evidence="3" id="KW-1185">Reference proteome</keyword>
<protein>
    <submittedName>
        <fullName evidence="2">Uncharacterized protein</fullName>
    </submittedName>
</protein>
<dbReference type="Proteomes" id="UP001298424">
    <property type="component" value="Unassembled WGS sequence"/>
</dbReference>
<proteinExistence type="predicted"/>
<name>A0ABS9NLX0_9NEIS</name>
<keyword evidence="1" id="KW-0732">Signal</keyword>
<sequence>MKPRLTALAAALLLAGTAHAGSLKSLPLDDAGCAKNLELQRGERYRINGRAKDVLLVISEKVGFSVHTLGGKPLPVETRHVMDNGPPFDSVRAARLKKGRFVLNITQSGTASLICVHADG</sequence>
<organism evidence="2 3">
    <name type="scientific">Kingella pumchi</name>
    <dbReference type="NCBI Taxonomy" id="2779506"/>
    <lineage>
        <taxon>Bacteria</taxon>
        <taxon>Pseudomonadati</taxon>
        <taxon>Pseudomonadota</taxon>
        <taxon>Betaproteobacteria</taxon>
        <taxon>Neisseriales</taxon>
        <taxon>Neisseriaceae</taxon>
        <taxon>Kingella</taxon>
    </lineage>
</organism>
<feature type="chain" id="PRO_5045169233" evidence="1">
    <location>
        <begin position="21"/>
        <end position="120"/>
    </location>
</feature>
<dbReference type="EMBL" id="JAKOOW010000002">
    <property type="protein sequence ID" value="MCG6503066.1"/>
    <property type="molecule type" value="Genomic_DNA"/>
</dbReference>
<feature type="signal peptide" evidence="1">
    <location>
        <begin position="1"/>
        <end position="20"/>
    </location>
</feature>
<gene>
    <name evidence="2" type="ORF">MB824_00910</name>
</gene>
<dbReference type="RefSeq" id="WP_238745050.1">
    <property type="nucleotide sequence ID" value="NZ_JAKOOW010000002.1"/>
</dbReference>
<evidence type="ECO:0000256" key="1">
    <source>
        <dbReference type="SAM" id="SignalP"/>
    </source>
</evidence>